<sequence length="152" mass="16635">MINCSFDLNGKAMSTFKSNTLSIPAFSGFGTHVNRRAFACQAGSGPIPPGRYYIFDRQSGGLLGAFRDMLNGHDDWFALYAIDRTIDDETFCNQVKRGNFRLHPKGPSGISQGCITVADRTDHQKLRAYLKASTPSVVPGSQLQAYGVVVVR</sequence>
<dbReference type="InterPro" id="IPR021225">
    <property type="entry name" value="Tlde1_dom"/>
</dbReference>
<dbReference type="Pfam" id="PF10908">
    <property type="entry name" value="Tlde1_dom"/>
    <property type="match status" value="1"/>
</dbReference>
<dbReference type="EMBL" id="JABBGG010000013">
    <property type="protein sequence ID" value="NML63143.1"/>
    <property type="molecule type" value="Genomic_DNA"/>
</dbReference>
<proteinExistence type="predicted"/>
<gene>
    <name evidence="2" type="ORF">HHL21_19065</name>
</gene>
<keyword evidence="3" id="KW-1185">Reference proteome</keyword>
<dbReference type="Proteomes" id="UP000583752">
    <property type="component" value="Unassembled WGS sequence"/>
</dbReference>
<feature type="domain" description="Tlde1" evidence="1">
    <location>
        <begin position="24"/>
        <end position="140"/>
    </location>
</feature>
<accession>A0A848HV36</accession>
<name>A0A848HV36_9BURK</name>
<protein>
    <submittedName>
        <fullName evidence="2">DUF2778 domain-containing protein</fullName>
    </submittedName>
</protein>
<evidence type="ECO:0000313" key="2">
    <source>
        <dbReference type="EMBL" id="NML63143.1"/>
    </source>
</evidence>
<evidence type="ECO:0000313" key="3">
    <source>
        <dbReference type="Proteomes" id="UP000583752"/>
    </source>
</evidence>
<comment type="caution">
    <text evidence="2">The sequence shown here is derived from an EMBL/GenBank/DDBJ whole genome shotgun (WGS) entry which is preliminary data.</text>
</comment>
<evidence type="ECO:0000259" key="1">
    <source>
        <dbReference type="Pfam" id="PF10908"/>
    </source>
</evidence>
<reference evidence="2 3" key="1">
    <citation type="submission" date="2020-04" db="EMBL/GenBank/DDBJ databases">
        <title>Massilia sp. RP-1-19 isolated from soil.</title>
        <authorList>
            <person name="Dahal R.H."/>
        </authorList>
    </citation>
    <scope>NUCLEOTIDE SEQUENCE [LARGE SCALE GENOMIC DNA]</scope>
    <source>
        <strain evidence="2 3">RP-1-19</strain>
    </source>
</reference>
<organism evidence="2 3">
    <name type="scientific">Massilia polaris</name>
    <dbReference type="NCBI Taxonomy" id="2728846"/>
    <lineage>
        <taxon>Bacteria</taxon>
        <taxon>Pseudomonadati</taxon>
        <taxon>Pseudomonadota</taxon>
        <taxon>Betaproteobacteria</taxon>
        <taxon>Burkholderiales</taxon>
        <taxon>Oxalobacteraceae</taxon>
        <taxon>Telluria group</taxon>
        <taxon>Massilia</taxon>
    </lineage>
</organism>
<dbReference type="AlphaFoldDB" id="A0A848HV36"/>